<keyword evidence="14" id="KW-0349">Heme</keyword>
<feature type="transmembrane region" description="Helical" evidence="15">
    <location>
        <begin position="105"/>
        <end position="127"/>
    </location>
</feature>
<evidence type="ECO:0000256" key="11">
    <source>
        <dbReference type="ARBA" id="ARBA00023157"/>
    </source>
</evidence>
<keyword evidence="10 15" id="KW-0472">Membrane</keyword>
<keyword evidence="12" id="KW-0449">Lipoprotein</keyword>
<feature type="transmembrane region" description="Helical" evidence="15">
    <location>
        <begin position="139"/>
        <end position="160"/>
    </location>
</feature>
<organism evidence="18 19">
    <name type="scientific">Teratosphaeria destructans</name>
    <dbReference type="NCBI Taxonomy" id="418781"/>
    <lineage>
        <taxon>Eukaryota</taxon>
        <taxon>Fungi</taxon>
        <taxon>Dikarya</taxon>
        <taxon>Ascomycota</taxon>
        <taxon>Pezizomycotina</taxon>
        <taxon>Dothideomycetes</taxon>
        <taxon>Dothideomycetidae</taxon>
        <taxon>Mycosphaerellales</taxon>
        <taxon>Teratosphaeriaceae</taxon>
        <taxon>Teratosphaeria</taxon>
    </lineage>
</organism>
<keyword evidence="11 14" id="KW-1015">Disulfide bond</keyword>
<dbReference type="PROSITE" id="PS52012">
    <property type="entry name" value="CFEM"/>
    <property type="match status" value="1"/>
</dbReference>
<feature type="disulfide bond" evidence="14">
    <location>
        <begin position="43"/>
        <end position="74"/>
    </location>
</feature>
<dbReference type="InterPro" id="IPR052337">
    <property type="entry name" value="SAT4-like"/>
</dbReference>
<dbReference type="GO" id="GO:0046872">
    <property type="term" value="F:metal ion binding"/>
    <property type="evidence" value="ECO:0007669"/>
    <property type="project" value="UniProtKB-UniRule"/>
</dbReference>
<dbReference type="Pfam" id="PF05730">
    <property type="entry name" value="CFEM"/>
    <property type="match status" value="1"/>
</dbReference>
<comment type="caution">
    <text evidence="18">The sequence shown here is derived from an EMBL/GenBank/DDBJ whole genome shotgun (WGS) entry which is preliminary data.</text>
</comment>
<feature type="binding site" description="axial binding residue" evidence="14">
    <location>
        <position position="57"/>
    </location>
    <ligand>
        <name>heme</name>
        <dbReference type="ChEBI" id="CHEBI:30413"/>
    </ligand>
    <ligandPart>
        <name>Fe</name>
        <dbReference type="ChEBI" id="CHEBI:18248"/>
    </ligandPart>
</feature>
<evidence type="ECO:0000259" key="17">
    <source>
        <dbReference type="PROSITE" id="PS52012"/>
    </source>
</evidence>
<keyword evidence="8 16" id="KW-0732">Signal</keyword>
<dbReference type="EMBL" id="RIBY02002422">
    <property type="protein sequence ID" value="KAH9815656.1"/>
    <property type="molecule type" value="Genomic_DNA"/>
</dbReference>
<dbReference type="PANTHER" id="PTHR33048">
    <property type="entry name" value="PTH11-LIKE INTEGRAL MEMBRANE PROTEIN (AFU_ORTHOLOGUE AFUA_5G11245)"/>
    <property type="match status" value="1"/>
</dbReference>
<evidence type="ECO:0000256" key="16">
    <source>
        <dbReference type="SAM" id="SignalP"/>
    </source>
</evidence>
<evidence type="ECO:0000256" key="9">
    <source>
        <dbReference type="ARBA" id="ARBA00022989"/>
    </source>
</evidence>
<dbReference type="GO" id="GO:0098552">
    <property type="term" value="C:side of membrane"/>
    <property type="evidence" value="ECO:0007669"/>
    <property type="project" value="UniProtKB-KW"/>
</dbReference>
<dbReference type="PANTHER" id="PTHR33048:SF47">
    <property type="entry name" value="INTEGRAL MEMBRANE PROTEIN-RELATED"/>
    <property type="match status" value="1"/>
</dbReference>
<accession>A0A9W7VYE5</accession>
<feature type="disulfide bond" evidence="14">
    <location>
        <begin position="39"/>
        <end position="79"/>
    </location>
</feature>
<feature type="transmembrane region" description="Helical" evidence="15">
    <location>
        <begin position="350"/>
        <end position="369"/>
    </location>
</feature>
<keyword evidence="6" id="KW-0325">Glycoprotein</keyword>
<protein>
    <submittedName>
        <fullName evidence="18">Cfem domain-containing protein</fullName>
    </submittedName>
</protein>
<evidence type="ECO:0000256" key="13">
    <source>
        <dbReference type="ARBA" id="ARBA00038359"/>
    </source>
</evidence>
<feature type="domain" description="CFEM" evidence="17">
    <location>
        <begin position="11"/>
        <end position="122"/>
    </location>
</feature>
<feature type="disulfide bond" evidence="14">
    <location>
        <begin position="53"/>
        <end position="60"/>
    </location>
</feature>
<comment type="similarity">
    <text evidence="4">Belongs to the RBT5 family.</text>
</comment>
<evidence type="ECO:0000256" key="2">
    <source>
        <dbReference type="ARBA" id="ARBA00004589"/>
    </source>
</evidence>
<evidence type="ECO:0000256" key="4">
    <source>
        <dbReference type="ARBA" id="ARBA00010031"/>
    </source>
</evidence>
<evidence type="ECO:0000256" key="8">
    <source>
        <dbReference type="ARBA" id="ARBA00022729"/>
    </source>
</evidence>
<evidence type="ECO:0000256" key="15">
    <source>
        <dbReference type="SAM" id="Phobius"/>
    </source>
</evidence>
<feature type="transmembrane region" description="Helical" evidence="15">
    <location>
        <begin position="180"/>
        <end position="208"/>
    </location>
</feature>
<feature type="transmembrane region" description="Helical" evidence="15">
    <location>
        <begin position="306"/>
        <end position="330"/>
    </location>
</feature>
<evidence type="ECO:0000256" key="7">
    <source>
        <dbReference type="ARBA" id="ARBA00022692"/>
    </source>
</evidence>
<gene>
    <name evidence="18" type="ORF">Tdes44962_MAKER00902</name>
</gene>
<evidence type="ECO:0000256" key="14">
    <source>
        <dbReference type="PROSITE-ProRule" id="PRU01356"/>
    </source>
</evidence>
<keyword evidence="7 15" id="KW-0812">Transmembrane</keyword>
<proteinExistence type="inferred from homology"/>
<dbReference type="Proteomes" id="UP001138500">
    <property type="component" value="Unassembled WGS sequence"/>
</dbReference>
<evidence type="ECO:0000256" key="1">
    <source>
        <dbReference type="ARBA" id="ARBA00004141"/>
    </source>
</evidence>
<evidence type="ECO:0000256" key="12">
    <source>
        <dbReference type="ARBA" id="ARBA00023288"/>
    </source>
</evidence>
<keyword evidence="19" id="KW-1185">Reference proteome</keyword>
<evidence type="ECO:0000256" key="3">
    <source>
        <dbReference type="ARBA" id="ARBA00004613"/>
    </source>
</evidence>
<dbReference type="OrthoDB" id="5401779at2759"/>
<dbReference type="GO" id="GO:0005576">
    <property type="term" value="C:extracellular region"/>
    <property type="evidence" value="ECO:0007669"/>
    <property type="project" value="UniProtKB-SubCell"/>
</dbReference>
<dbReference type="Pfam" id="PF20684">
    <property type="entry name" value="Fung_rhodopsin"/>
    <property type="match status" value="1"/>
</dbReference>
<feature type="transmembrane region" description="Helical" evidence="15">
    <location>
        <begin position="262"/>
        <end position="285"/>
    </location>
</feature>
<keyword evidence="14" id="KW-0479">Metal-binding</keyword>
<dbReference type="AlphaFoldDB" id="A0A9W7VYE5"/>
<dbReference type="InterPro" id="IPR008427">
    <property type="entry name" value="Extracellular_membr_CFEM_dom"/>
</dbReference>
<sequence length="491" mass="54463">MQLACWVLTSALLTRLSIASATAASTANSTSISESLLECGANCFSIELARSTCRQADATCLCDDESLLKTTRSCTVVNCTLDEVVTWEKYRAATCAIPVRDRSQVILGIEWSLFSIAVLAVAIRLIARTTITGGHGLDDALVVISLSLLVMMASMQTLMVKYGFGKDIWGVPLDNIPPFLLYQWICILIYIPQVTTMKMSIIFVYLRIFPATVSRFFRLFCWLLIGAGCFFIFLSTIIFTFACNPVSLSWHGLYRHHQAQCINVPAVYYLALSINLGADFIVFVMPIPKILMLESMSRRNKIVTSLMFLLGLAVTVASTVRLAWITSFIYSTNFTYDHADFDILSFIEDSLGIVCACIPTSASLCRHIVRKFRGQFSTNPSIASLPKSPIKAKISDAHGGITVLQSFSHRRSRRSHVGSRPGEEDDEFELVDGRLPELRSDHRGLRYEVNIRMGVPSLRSVPSEMDLERASADQVCGETKTLPKATYFADG</sequence>
<comment type="subcellular location">
    <subcellularLocation>
        <location evidence="2">Membrane</location>
        <topology evidence="2">Lipid-anchor</topology>
        <topology evidence="2">GPI-anchor</topology>
    </subcellularLocation>
    <subcellularLocation>
        <location evidence="1">Membrane</location>
        <topology evidence="1">Multi-pass membrane protein</topology>
    </subcellularLocation>
    <subcellularLocation>
        <location evidence="3">Secreted</location>
    </subcellularLocation>
</comment>
<keyword evidence="5" id="KW-0964">Secreted</keyword>
<dbReference type="InterPro" id="IPR049326">
    <property type="entry name" value="Rhodopsin_dom_fungi"/>
</dbReference>
<evidence type="ECO:0000256" key="10">
    <source>
        <dbReference type="ARBA" id="ARBA00023136"/>
    </source>
</evidence>
<evidence type="ECO:0000313" key="18">
    <source>
        <dbReference type="EMBL" id="KAH9815656.1"/>
    </source>
</evidence>
<evidence type="ECO:0000313" key="19">
    <source>
        <dbReference type="Proteomes" id="UP001138500"/>
    </source>
</evidence>
<feature type="disulfide bond" evidence="14">
    <location>
        <begin position="62"/>
        <end position="95"/>
    </location>
</feature>
<keyword evidence="9 15" id="KW-1133">Transmembrane helix</keyword>
<feature type="chain" id="PRO_5040875417" evidence="16">
    <location>
        <begin position="20"/>
        <end position="491"/>
    </location>
</feature>
<evidence type="ECO:0000256" key="5">
    <source>
        <dbReference type="ARBA" id="ARBA00022525"/>
    </source>
</evidence>
<keyword evidence="6" id="KW-0336">GPI-anchor</keyword>
<reference evidence="18 19" key="2">
    <citation type="journal article" date="2021" name="Curr. Genet.">
        <title>Genetic response to nitrogen starvation in the aggressive Eucalyptus foliar pathogen Teratosphaeria destructans.</title>
        <authorList>
            <person name="Havenga M."/>
            <person name="Wingfield B.D."/>
            <person name="Wingfield M.J."/>
            <person name="Dreyer L.L."/>
            <person name="Roets F."/>
            <person name="Aylward J."/>
        </authorList>
    </citation>
    <scope>NUCLEOTIDE SEQUENCE [LARGE SCALE GENOMIC DNA]</scope>
    <source>
        <strain evidence="18">CMW44962</strain>
    </source>
</reference>
<evidence type="ECO:0000256" key="6">
    <source>
        <dbReference type="ARBA" id="ARBA00022622"/>
    </source>
</evidence>
<reference evidence="18 19" key="1">
    <citation type="journal article" date="2018" name="IMA Fungus">
        <title>IMA Genome-F 10: Nine draft genome sequences of Claviceps purpurea s.lat., including C. arundinis, C. humidiphila, and C. cf. spartinae, pseudomolecules for the pitch canker pathogen Fusarium circinatum, draft genome of Davidsoniella eucalypti, Grosmannia galeiformis, Quambalaria eucalypti, and Teratosphaeria destructans.</title>
        <authorList>
            <person name="Wingfield B.D."/>
            <person name="Liu M."/>
            <person name="Nguyen H.D."/>
            <person name="Lane F.A."/>
            <person name="Morgan S.W."/>
            <person name="De Vos L."/>
            <person name="Wilken P.M."/>
            <person name="Duong T.A."/>
            <person name="Aylward J."/>
            <person name="Coetzee M.P."/>
            <person name="Dadej K."/>
            <person name="De Beer Z.W."/>
            <person name="Findlay W."/>
            <person name="Havenga M."/>
            <person name="Kolarik M."/>
            <person name="Menzies J.G."/>
            <person name="Naidoo K."/>
            <person name="Pochopski O."/>
            <person name="Shoukouhi P."/>
            <person name="Santana Q.C."/>
            <person name="Seifert K.A."/>
            <person name="Soal N."/>
            <person name="Steenkamp E.T."/>
            <person name="Tatham C.T."/>
            <person name="van der Nest M.A."/>
            <person name="Wingfield M.J."/>
        </authorList>
    </citation>
    <scope>NUCLEOTIDE SEQUENCE [LARGE SCALE GENOMIC DNA]</scope>
    <source>
        <strain evidence="18">CMW44962</strain>
    </source>
</reference>
<comment type="similarity">
    <text evidence="13">Belongs to the SAT4 family.</text>
</comment>
<keyword evidence="14" id="KW-0408">Iron</keyword>
<feature type="transmembrane region" description="Helical" evidence="15">
    <location>
        <begin position="220"/>
        <end position="242"/>
    </location>
</feature>
<name>A0A9W7VYE5_9PEZI</name>
<feature type="signal peptide" evidence="16">
    <location>
        <begin position="1"/>
        <end position="19"/>
    </location>
</feature>